<dbReference type="EMBL" id="RAHJ01000019">
    <property type="protein sequence ID" value="RJX66812.1"/>
    <property type="molecule type" value="Genomic_DNA"/>
</dbReference>
<dbReference type="InterPro" id="IPR036259">
    <property type="entry name" value="MFS_trans_sf"/>
</dbReference>
<dbReference type="Proteomes" id="UP000284322">
    <property type="component" value="Unassembled WGS sequence"/>
</dbReference>
<evidence type="ECO:0000256" key="6">
    <source>
        <dbReference type="ARBA" id="ARBA00022989"/>
    </source>
</evidence>
<dbReference type="GO" id="GO:0005886">
    <property type="term" value="C:plasma membrane"/>
    <property type="evidence" value="ECO:0007669"/>
    <property type="project" value="UniProtKB-SubCell"/>
</dbReference>
<reference evidence="11 12" key="1">
    <citation type="submission" date="2018-09" db="EMBL/GenBank/DDBJ databases">
        <title>Altererythrobacter sp.Ery1 and Ery12, the genome sequencing of novel strains in genus Alterythrobacter.</title>
        <authorList>
            <person name="Cheng H."/>
            <person name="Wu Y.-H."/>
            <person name="Fang C."/>
            <person name="Xu X.-W."/>
        </authorList>
    </citation>
    <scope>NUCLEOTIDE SEQUENCE [LARGE SCALE GENOMIC DNA]</scope>
    <source>
        <strain evidence="11 12">Ery12</strain>
    </source>
</reference>
<feature type="transmembrane region" description="Helical" evidence="9">
    <location>
        <begin position="70"/>
        <end position="89"/>
    </location>
</feature>
<evidence type="ECO:0000256" key="4">
    <source>
        <dbReference type="ARBA" id="ARBA00022475"/>
    </source>
</evidence>
<feature type="transmembrane region" description="Helical" evidence="9">
    <location>
        <begin position="160"/>
        <end position="181"/>
    </location>
</feature>
<dbReference type="Gene3D" id="1.20.1250.20">
    <property type="entry name" value="MFS general substrate transporter like domains"/>
    <property type="match status" value="1"/>
</dbReference>
<keyword evidence="12" id="KW-1185">Reference proteome</keyword>
<evidence type="ECO:0000256" key="7">
    <source>
        <dbReference type="ARBA" id="ARBA00023136"/>
    </source>
</evidence>
<evidence type="ECO:0000313" key="12">
    <source>
        <dbReference type="Proteomes" id="UP000284322"/>
    </source>
</evidence>
<accession>A0A419QZX7</accession>
<proteinExistence type="inferred from homology"/>
<evidence type="ECO:0000256" key="1">
    <source>
        <dbReference type="ARBA" id="ARBA00004651"/>
    </source>
</evidence>
<evidence type="ECO:0000256" key="9">
    <source>
        <dbReference type="SAM" id="Phobius"/>
    </source>
</evidence>
<keyword evidence="5 9" id="KW-0812">Transmembrane</keyword>
<feature type="domain" description="Major facilitator superfamily (MFS) profile" evidence="10">
    <location>
        <begin position="35"/>
        <end position="520"/>
    </location>
</feature>
<protein>
    <submittedName>
        <fullName evidence="11">DHA2 family efflux MFS transporter permease subunit</fullName>
    </submittedName>
</protein>
<feature type="transmembrane region" description="Helical" evidence="9">
    <location>
        <begin position="244"/>
        <end position="267"/>
    </location>
</feature>
<dbReference type="Pfam" id="PF07690">
    <property type="entry name" value="MFS_1"/>
    <property type="match status" value="1"/>
</dbReference>
<keyword evidence="7 9" id="KW-0472">Membrane</keyword>
<dbReference type="InterPro" id="IPR004638">
    <property type="entry name" value="EmrB-like"/>
</dbReference>
<feature type="transmembrane region" description="Helical" evidence="9">
    <location>
        <begin position="187"/>
        <end position="209"/>
    </location>
</feature>
<dbReference type="OrthoDB" id="9812221at2"/>
<comment type="subcellular location">
    <subcellularLocation>
        <location evidence="1">Cell membrane</location>
        <topology evidence="1">Multi-pass membrane protein</topology>
    </subcellularLocation>
</comment>
<evidence type="ECO:0000256" key="3">
    <source>
        <dbReference type="ARBA" id="ARBA00022448"/>
    </source>
</evidence>
<dbReference type="InterPro" id="IPR020846">
    <property type="entry name" value="MFS_dom"/>
</dbReference>
<feature type="region of interest" description="Disordered" evidence="8">
    <location>
        <begin position="1"/>
        <end position="23"/>
    </location>
</feature>
<evidence type="ECO:0000256" key="2">
    <source>
        <dbReference type="ARBA" id="ARBA00008537"/>
    </source>
</evidence>
<evidence type="ECO:0000256" key="5">
    <source>
        <dbReference type="ARBA" id="ARBA00022692"/>
    </source>
</evidence>
<evidence type="ECO:0000313" key="11">
    <source>
        <dbReference type="EMBL" id="RJX66812.1"/>
    </source>
</evidence>
<keyword evidence="3" id="KW-0813">Transport</keyword>
<feature type="transmembrane region" description="Helical" evidence="9">
    <location>
        <begin position="498"/>
        <end position="515"/>
    </location>
</feature>
<keyword evidence="6 9" id="KW-1133">Transmembrane helix</keyword>
<keyword evidence="4" id="KW-1003">Cell membrane</keyword>
<feature type="transmembrane region" description="Helical" evidence="9">
    <location>
        <begin position="126"/>
        <end position="148"/>
    </location>
</feature>
<feature type="transmembrane region" description="Helical" evidence="9">
    <location>
        <begin position="101"/>
        <end position="120"/>
    </location>
</feature>
<comment type="caution">
    <text evidence="11">The sequence shown here is derived from an EMBL/GenBank/DDBJ whole genome shotgun (WGS) entry which is preliminary data.</text>
</comment>
<dbReference type="CDD" id="cd17503">
    <property type="entry name" value="MFS_LmrB_MDR_like"/>
    <property type="match status" value="1"/>
</dbReference>
<feature type="transmembrane region" description="Helical" evidence="9">
    <location>
        <begin position="358"/>
        <end position="376"/>
    </location>
</feature>
<dbReference type="AlphaFoldDB" id="A0A419QZX7"/>
<feature type="transmembrane region" description="Helical" evidence="9">
    <location>
        <begin position="288"/>
        <end position="308"/>
    </location>
</feature>
<comment type="similarity">
    <text evidence="2">Belongs to the major facilitator superfamily. EmrB family.</text>
</comment>
<feature type="transmembrane region" description="Helical" evidence="9">
    <location>
        <begin position="382"/>
        <end position="402"/>
    </location>
</feature>
<organism evidence="11 12">
    <name type="scientific">Tsuneonella suprasediminis</name>
    <dbReference type="NCBI Taxonomy" id="2306996"/>
    <lineage>
        <taxon>Bacteria</taxon>
        <taxon>Pseudomonadati</taxon>
        <taxon>Pseudomonadota</taxon>
        <taxon>Alphaproteobacteria</taxon>
        <taxon>Sphingomonadales</taxon>
        <taxon>Erythrobacteraceae</taxon>
        <taxon>Tsuneonella</taxon>
    </lineage>
</organism>
<sequence length="532" mass="57399">MASTANPARPEKRTRAPATPIEDVAANPSDNFPALVVGAMMASLLQVLDGTIANVALPHMQAALGATADTVTWVLTSYIIASAVAMPITGWLADKVGARRLFMTAVVGFVGSSMLCGLAQNLEQMVFFRILQGISGAFIAPMSQSFMLDSSRPSKQPTMMAIWSAGIMIGPIVGPVLGGILTESGNWRWVFYVNVPVGALAFSMLAIGLPERERRNRSIDLAGFAMIGIGLTSLQLLLDRGTQIDWFASVEAWIYAITLASAIWFAVIHFVTVKHPLFDLELFEDRNFLIGMVLIFMVGLVLFASIALLPPMMQHLLGYDVVDTGLVLAPRGIGVLISMQIGGILLRKRIDPRIPVGIGFMICAYSLFEMSHWSLAVDRWHIISAGFVQGLGVGLAFMPLNFTSFATLPAHLRTDGASLLNLARNVGSSVGISVVTVFLARNIQIAHSDIGGHVTSVTTDMVDVTTIDRYQSLGDTALRIVDAEVNRQAAMIGYIDDFYLMGWLTLATLPLVLIMRKAVPPKSEEAPPPLSE</sequence>
<dbReference type="NCBIfam" id="TIGR00711">
    <property type="entry name" value="efflux_EmrB"/>
    <property type="match status" value="1"/>
</dbReference>
<gene>
    <name evidence="11" type="ORF">D6858_10590</name>
</gene>
<evidence type="ECO:0000259" key="10">
    <source>
        <dbReference type="PROSITE" id="PS50850"/>
    </source>
</evidence>
<dbReference type="GO" id="GO:0022857">
    <property type="term" value="F:transmembrane transporter activity"/>
    <property type="evidence" value="ECO:0007669"/>
    <property type="project" value="InterPro"/>
</dbReference>
<dbReference type="PANTHER" id="PTHR42718:SF9">
    <property type="entry name" value="MAJOR FACILITATOR SUPERFAMILY MULTIDRUG TRANSPORTER MFSC"/>
    <property type="match status" value="1"/>
</dbReference>
<dbReference type="RefSeq" id="WP_120109975.1">
    <property type="nucleotide sequence ID" value="NZ_RAHJ01000019.1"/>
</dbReference>
<dbReference type="PANTHER" id="PTHR42718">
    <property type="entry name" value="MAJOR FACILITATOR SUPERFAMILY MULTIDRUG TRANSPORTER MFSC"/>
    <property type="match status" value="1"/>
</dbReference>
<feature type="transmembrane region" description="Helical" evidence="9">
    <location>
        <begin position="221"/>
        <end position="238"/>
    </location>
</feature>
<evidence type="ECO:0000256" key="8">
    <source>
        <dbReference type="SAM" id="MobiDB-lite"/>
    </source>
</evidence>
<dbReference type="SUPFAM" id="SSF103473">
    <property type="entry name" value="MFS general substrate transporter"/>
    <property type="match status" value="1"/>
</dbReference>
<name>A0A419QZX7_9SPHN</name>
<dbReference type="Gene3D" id="1.20.1720.10">
    <property type="entry name" value="Multidrug resistance protein D"/>
    <property type="match status" value="1"/>
</dbReference>
<dbReference type="InterPro" id="IPR011701">
    <property type="entry name" value="MFS"/>
</dbReference>
<dbReference type="PROSITE" id="PS50850">
    <property type="entry name" value="MFS"/>
    <property type="match status" value="1"/>
</dbReference>